<proteinExistence type="predicted"/>
<organism evidence="2 3">
    <name type="scientific">Schizophyllum amplum</name>
    <dbReference type="NCBI Taxonomy" id="97359"/>
    <lineage>
        <taxon>Eukaryota</taxon>
        <taxon>Fungi</taxon>
        <taxon>Dikarya</taxon>
        <taxon>Basidiomycota</taxon>
        <taxon>Agaricomycotina</taxon>
        <taxon>Agaricomycetes</taxon>
        <taxon>Agaricomycetidae</taxon>
        <taxon>Agaricales</taxon>
        <taxon>Schizophyllaceae</taxon>
        <taxon>Schizophyllum</taxon>
    </lineage>
</organism>
<name>A0A550BRU8_9AGAR</name>
<sequence>MPVQYYHWARNAVGEMLELTGYYGPPGAVLFKTCVHRMLPGIRDAPGLFGGAYADALVGEVAAQLIRQDRGWDDEGGAMRAYLVAANSHAYGLGRSSRNLPDGDFDKALELARTYKISQNSDEDMDVVNGDEDLESNNGDENAEMDNDDQRVRRKRNRGNSPGTSDRQTRQKKPKVQAPAKAARGAKGGKKGRGGARARQAVKYLAAKTAAFSRATEEDQAGMIKTAANRIRKQITGGKGSRAPANLEQESVIREWWQEKAALSESSSESEDDGGHSVTIYKQSRKPIHTHYTWHMVSRRDRPEVWDRLRKRYGGNGFDVERLVNAEIKTQFSEDEIEEFQRRARALNLGKPEEKDQSWFGTVGFKEDIARYAQWLFDSAGVALVGVAAYVEDGELKQVMVGPDAGVGHPPFTQNAQALYEKFNAHVERWAADIFDLDDGVGSPAAQEEGHKPAQPEWARVRLNAGGYPILRSAMPEGAKSKDMQGAIRAYIVNALRFDGWTNRGAPWMHLRDNVLPSAFPAGSTAEDLEAYSKDPSSMKQERMAMLLNHWYAEQEKGLMPVRLKGSRARENNSNGTVLRRPPHTQYQDRHVFGARDQIGDMNGRLSVDTYANVPFIGRIVDSDEEPWGSEEDDVPGDQASSSGSKLKGAAYGKEQADSRKDVDPGPERRLSRSLKQPAVPDLDLDVDADIAIVLKALRQRAIEARSKDAALIAVYMAEAIRVRVSCYSHDTKWLTIHRLMKEEPGEATAKDCLLETKFETIYGVVELGDQLPLETFTQGRAAAFVKWVHACKPHLRGDGTSGWTSTRKALAIVAGLVETLATMRTDIQDESIYRFMEQHNEWRSDSTTTALNQSGRKGKSLRKYVLTVKDLPRSRISVCAGRTTD</sequence>
<feature type="compositionally biased region" description="Basic and acidic residues" evidence="1">
    <location>
        <begin position="655"/>
        <end position="671"/>
    </location>
</feature>
<feature type="compositionally biased region" description="Low complexity" evidence="1">
    <location>
        <begin position="640"/>
        <end position="654"/>
    </location>
</feature>
<protein>
    <submittedName>
        <fullName evidence="2">Uncharacterized protein</fullName>
    </submittedName>
</protein>
<gene>
    <name evidence="2" type="ORF">BD626DRAFT_543258</name>
</gene>
<feature type="region of interest" description="Disordered" evidence="1">
    <location>
        <begin position="622"/>
        <end position="677"/>
    </location>
</feature>
<feature type="compositionally biased region" description="Basic residues" evidence="1">
    <location>
        <begin position="187"/>
        <end position="196"/>
    </location>
</feature>
<evidence type="ECO:0000256" key="1">
    <source>
        <dbReference type="SAM" id="MobiDB-lite"/>
    </source>
</evidence>
<dbReference type="EMBL" id="VDMD01000207">
    <property type="protein sequence ID" value="TRM55252.1"/>
    <property type="molecule type" value="Genomic_DNA"/>
</dbReference>
<evidence type="ECO:0000313" key="2">
    <source>
        <dbReference type="EMBL" id="TRM55252.1"/>
    </source>
</evidence>
<dbReference type="OrthoDB" id="3076064at2759"/>
<reference evidence="2 3" key="1">
    <citation type="journal article" date="2019" name="New Phytol.">
        <title>Comparative genomics reveals unique wood-decay strategies and fruiting body development in the Schizophyllaceae.</title>
        <authorList>
            <person name="Almasi E."/>
            <person name="Sahu N."/>
            <person name="Krizsan K."/>
            <person name="Balint B."/>
            <person name="Kovacs G.M."/>
            <person name="Kiss B."/>
            <person name="Cseklye J."/>
            <person name="Drula E."/>
            <person name="Henrissat B."/>
            <person name="Nagy I."/>
            <person name="Chovatia M."/>
            <person name="Adam C."/>
            <person name="LaButti K."/>
            <person name="Lipzen A."/>
            <person name="Riley R."/>
            <person name="Grigoriev I.V."/>
            <person name="Nagy L.G."/>
        </authorList>
    </citation>
    <scope>NUCLEOTIDE SEQUENCE [LARGE SCALE GENOMIC DNA]</scope>
    <source>
        <strain evidence="2 3">NL-1724</strain>
    </source>
</reference>
<feature type="compositionally biased region" description="Acidic residues" evidence="1">
    <location>
        <begin position="121"/>
        <end position="135"/>
    </location>
</feature>
<feature type="compositionally biased region" description="Acidic residues" evidence="1">
    <location>
        <begin position="623"/>
        <end position="636"/>
    </location>
</feature>
<evidence type="ECO:0000313" key="3">
    <source>
        <dbReference type="Proteomes" id="UP000320762"/>
    </source>
</evidence>
<dbReference type="Proteomes" id="UP000320762">
    <property type="component" value="Unassembled WGS sequence"/>
</dbReference>
<feature type="region of interest" description="Disordered" evidence="1">
    <location>
        <begin position="120"/>
        <end position="200"/>
    </location>
</feature>
<dbReference type="AlphaFoldDB" id="A0A550BRU8"/>
<keyword evidence="3" id="KW-1185">Reference proteome</keyword>
<accession>A0A550BRU8</accession>
<comment type="caution">
    <text evidence="2">The sequence shown here is derived from an EMBL/GenBank/DDBJ whole genome shotgun (WGS) entry which is preliminary data.</text>
</comment>
<feature type="compositionally biased region" description="Low complexity" evidence="1">
    <location>
        <begin position="176"/>
        <end position="185"/>
    </location>
</feature>